<evidence type="ECO:0000313" key="1">
    <source>
        <dbReference type="EMBL" id="KAJ7615870.1"/>
    </source>
</evidence>
<sequence>MFEYMNICAVFLARKPARLLPALLEQGLISALVSAICKMQTRPTYLQECSACRCIDLLVDYLRVHPGSAWIREALEGGLLQFVIQCSVDCIQEVQVDTDFLPALQPLLSEVLPRALVFYDIVVQMRGLLPKIEKLIAATPDFPNSTVAGQWTPFASLAKQRIVG</sequence>
<dbReference type="Proteomes" id="UP001221142">
    <property type="component" value="Unassembled WGS sequence"/>
</dbReference>
<proteinExistence type="predicted"/>
<evidence type="ECO:0000313" key="2">
    <source>
        <dbReference type="Proteomes" id="UP001221142"/>
    </source>
</evidence>
<name>A0AAD7BBN7_9AGAR</name>
<gene>
    <name evidence="1" type="ORF">FB45DRAFT_1035046</name>
</gene>
<accession>A0AAD7BBN7</accession>
<dbReference type="AlphaFoldDB" id="A0AAD7BBN7"/>
<keyword evidence="2" id="KW-1185">Reference proteome</keyword>
<comment type="caution">
    <text evidence="1">The sequence shown here is derived from an EMBL/GenBank/DDBJ whole genome shotgun (WGS) entry which is preliminary data.</text>
</comment>
<dbReference type="EMBL" id="JARKIF010000023">
    <property type="protein sequence ID" value="KAJ7615870.1"/>
    <property type="molecule type" value="Genomic_DNA"/>
</dbReference>
<organism evidence="1 2">
    <name type="scientific">Roridomyces roridus</name>
    <dbReference type="NCBI Taxonomy" id="1738132"/>
    <lineage>
        <taxon>Eukaryota</taxon>
        <taxon>Fungi</taxon>
        <taxon>Dikarya</taxon>
        <taxon>Basidiomycota</taxon>
        <taxon>Agaricomycotina</taxon>
        <taxon>Agaricomycetes</taxon>
        <taxon>Agaricomycetidae</taxon>
        <taxon>Agaricales</taxon>
        <taxon>Marasmiineae</taxon>
        <taxon>Mycenaceae</taxon>
        <taxon>Roridomyces</taxon>
    </lineage>
</organism>
<protein>
    <submittedName>
        <fullName evidence="1">Uncharacterized protein</fullName>
    </submittedName>
</protein>
<reference evidence="1" key="1">
    <citation type="submission" date="2023-03" db="EMBL/GenBank/DDBJ databases">
        <title>Massive genome expansion in bonnet fungi (Mycena s.s.) driven by repeated elements and novel gene families across ecological guilds.</title>
        <authorList>
            <consortium name="Lawrence Berkeley National Laboratory"/>
            <person name="Harder C.B."/>
            <person name="Miyauchi S."/>
            <person name="Viragh M."/>
            <person name="Kuo A."/>
            <person name="Thoen E."/>
            <person name="Andreopoulos B."/>
            <person name="Lu D."/>
            <person name="Skrede I."/>
            <person name="Drula E."/>
            <person name="Henrissat B."/>
            <person name="Morin E."/>
            <person name="Kohler A."/>
            <person name="Barry K."/>
            <person name="LaButti K."/>
            <person name="Morin E."/>
            <person name="Salamov A."/>
            <person name="Lipzen A."/>
            <person name="Mereny Z."/>
            <person name="Hegedus B."/>
            <person name="Baldrian P."/>
            <person name="Stursova M."/>
            <person name="Weitz H."/>
            <person name="Taylor A."/>
            <person name="Grigoriev I.V."/>
            <person name="Nagy L.G."/>
            <person name="Martin F."/>
            <person name="Kauserud H."/>
        </authorList>
    </citation>
    <scope>NUCLEOTIDE SEQUENCE</scope>
    <source>
        <strain evidence="1">9284</strain>
    </source>
</reference>